<dbReference type="SMART" id="SM00342">
    <property type="entry name" value="HTH_ARAC"/>
    <property type="match status" value="1"/>
</dbReference>
<dbReference type="SUPFAM" id="SSF51182">
    <property type="entry name" value="RmlC-like cupins"/>
    <property type="match status" value="1"/>
</dbReference>
<dbReference type="PANTHER" id="PTHR46796:SF13">
    <property type="entry name" value="HTH-TYPE TRANSCRIPTIONAL ACTIVATOR RHAS"/>
    <property type="match status" value="1"/>
</dbReference>
<dbReference type="Proteomes" id="UP001597479">
    <property type="component" value="Unassembled WGS sequence"/>
</dbReference>
<dbReference type="InterPro" id="IPR018062">
    <property type="entry name" value="HTH_AraC-typ_CS"/>
</dbReference>
<accession>A0ABW5W1H7</accession>
<reference evidence="6" key="1">
    <citation type="journal article" date="2019" name="Int. J. Syst. Evol. Microbiol.">
        <title>The Global Catalogue of Microorganisms (GCM) 10K type strain sequencing project: providing services to taxonomists for standard genome sequencing and annotation.</title>
        <authorList>
            <consortium name="The Broad Institute Genomics Platform"/>
            <consortium name="The Broad Institute Genome Sequencing Center for Infectious Disease"/>
            <person name="Wu L."/>
            <person name="Ma J."/>
        </authorList>
    </citation>
    <scope>NUCLEOTIDE SEQUENCE [LARGE SCALE GENOMIC DNA]</scope>
    <source>
        <strain evidence="6">CCM 7044</strain>
    </source>
</reference>
<evidence type="ECO:0000259" key="4">
    <source>
        <dbReference type="PROSITE" id="PS01124"/>
    </source>
</evidence>
<keyword evidence="6" id="KW-1185">Reference proteome</keyword>
<name>A0ABW5W1H7_9MICO</name>
<dbReference type="EMBL" id="JBHUOG010000002">
    <property type="protein sequence ID" value="MFD2797121.1"/>
    <property type="molecule type" value="Genomic_DNA"/>
</dbReference>
<dbReference type="Gene3D" id="1.10.10.60">
    <property type="entry name" value="Homeodomain-like"/>
    <property type="match status" value="2"/>
</dbReference>
<dbReference type="SUPFAM" id="SSF46689">
    <property type="entry name" value="Homeodomain-like"/>
    <property type="match status" value="2"/>
</dbReference>
<evidence type="ECO:0000256" key="3">
    <source>
        <dbReference type="ARBA" id="ARBA00023163"/>
    </source>
</evidence>
<comment type="caution">
    <text evidence="5">The sequence shown here is derived from an EMBL/GenBank/DDBJ whole genome shotgun (WGS) entry which is preliminary data.</text>
</comment>
<dbReference type="InterPro" id="IPR009057">
    <property type="entry name" value="Homeodomain-like_sf"/>
</dbReference>
<dbReference type="RefSeq" id="WP_377191194.1">
    <property type="nucleotide sequence ID" value="NZ_JBHUOG010000002.1"/>
</dbReference>
<evidence type="ECO:0000313" key="5">
    <source>
        <dbReference type="EMBL" id="MFD2797121.1"/>
    </source>
</evidence>
<dbReference type="PROSITE" id="PS01124">
    <property type="entry name" value="HTH_ARAC_FAMILY_2"/>
    <property type="match status" value="1"/>
</dbReference>
<keyword evidence="2" id="KW-0238">DNA-binding</keyword>
<gene>
    <name evidence="5" type="ORF">ACFS27_26420</name>
</gene>
<dbReference type="PRINTS" id="PR00032">
    <property type="entry name" value="HTHARAC"/>
</dbReference>
<keyword evidence="3" id="KW-0804">Transcription</keyword>
<protein>
    <submittedName>
        <fullName evidence="5">AraC family transcriptional regulator</fullName>
    </submittedName>
</protein>
<evidence type="ECO:0000256" key="2">
    <source>
        <dbReference type="ARBA" id="ARBA00023125"/>
    </source>
</evidence>
<evidence type="ECO:0000313" key="6">
    <source>
        <dbReference type="Proteomes" id="UP001597479"/>
    </source>
</evidence>
<dbReference type="PANTHER" id="PTHR46796">
    <property type="entry name" value="HTH-TYPE TRANSCRIPTIONAL ACTIVATOR RHAS-RELATED"/>
    <property type="match status" value="1"/>
</dbReference>
<dbReference type="InterPro" id="IPR018060">
    <property type="entry name" value="HTH_AraC"/>
</dbReference>
<dbReference type="InterPro" id="IPR050204">
    <property type="entry name" value="AraC_XylS_family_regulators"/>
</dbReference>
<feature type="domain" description="HTH araC/xylS-type" evidence="4">
    <location>
        <begin position="195"/>
        <end position="293"/>
    </location>
</feature>
<dbReference type="Pfam" id="PF12833">
    <property type="entry name" value="HTH_18"/>
    <property type="match status" value="1"/>
</dbReference>
<dbReference type="InterPro" id="IPR032783">
    <property type="entry name" value="AraC_lig"/>
</dbReference>
<dbReference type="PROSITE" id="PS00041">
    <property type="entry name" value="HTH_ARAC_FAMILY_1"/>
    <property type="match status" value="1"/>
</dbReference>
<dbReference type="InterPro" id="IPR020449">
    <property type="entry name" value="Tscrpt_reg_AraC-type_HTH"/>
</dbReference>
<sequence>MTTGRPRSFLVEGHPPWGRRFSSAPGAGVHVMLEGRTTLLPPGGEPVRLDVGDVLLLPRGAGHGLASGPDVPLIDVEHPGQRYVSGPVTIGPDRLSAHGPRSRMLCGTYRLDTSRQAPLLRRLPASVVLETGAGRHPELSAVVALLVRELTQSAPGGPLAVGSLLDLLLVETLRAWFRQHPYENWAAEPSDPLITDALRHLHDYPQRSWTVAELAEAVGLSRAAFARRFTDRVGQPPLAYLTSWRMSMASRLLRDENRVLADIAHSVGYSSSYAFSNAFKRVHGVAPGTYRQNSAIYARPS</sequence>
<organism evidence="5 6">
    <name type="scientific">Promicromonospora vindobonensis</name>
    <dbReference type="NCBI Taxonomy" id="195748"/>
    <lineage>
        <taxon>Bacteria</taxon>
        <taxon>Bacillati</taxon>
        <taxon>Actinomycetota</taxon>
        <taxon>Actinomycetes</taxon>
        <taxon>Micrococcales</taxon>
        <taxon>Promicromonosporaceae</taxon>
        <taxon>Promicromonospora</taxon>
    </lineage>
</organism>
<dbReference type="InterPro" id="IPR011051">
    <property type="entry name" value="RmlC_Cupin_sf"/>
</dbReference>
<keyword evidence="1" id="KW-0805">Transcription regulation</keyword>
<dbReference type="Pfam" id="PF12852">
    <property type="entry name" value="Cupin_6"/>
    <property type="match status" value="1"/>
</dbReference>
<evidence type="ECO:0000256" key="1">
    <source>
        <dbReference type="ARBA" id="ARBA00023015"/>
    </source>
</evidence>
<proteinExistence type="predicted"/>